<sequence>DILYHIFFIIKRPNIARLAKIGLTVPRYFYHNFFCLKKILPHFYVFILNVRTLPLVCTFVS</sequence>
<accession>A0A0K2UB92</accession>
<proteinExistence type="predicted"/>
<organism evidence="1">
    <name type="scientific">Lepeophtheirus salmonis</name>
    <name type="common">Salmon louse</name>
    <name type="synonym">Caligus salmonis</name>
    <dbReference type="NCBI Taxonomy" id="72036"/>
    <lineage>
        <taxon>Eukaryota</taxon>
        <taxon>Metazoa</taxon>
        <taxon>Ecdysozoa</taxon>
        <taxon>Arthropoda</taxon>
        <taxon>Crustacea</taxon>
        <taxon>Multicrustacea</taxon>
        <taxon>Hexanauplia</taxon>
        <taxon>Copepoda</taxon>
        <taxon>Siphonostomatoida</taxon>
        <taxon>Caligidae</taxon>
        <taxon>Lepeophtheirus</taxon>
    </lineage>
</organism>
<dbReference type="AlphaFoldDB" id="A0A0K2UB92"/>
<evidence type="ECO:0000313" key="1">
    <source>
        <dbReference type="EMBL" id="CDW34966.1"/>
    </source>
</evidence>
<feature type="non-terminal residue" evidence="1">
    <location>
        <position position="1"/>
    </location>
</feature>
<dbReference type="EMBL" id="HACA01017605">
    <property type="protein sequence ID" value="CDW34966.1"/>
    <property type="molecule type" value="Transcribed_RNA"/>
</dbReference>
<reference evidence="1" key="1">
    <citation type="submission" date="2014-05" db="EMBL/GenBank/DDBJ databases">
        <authorList>
            <person name="Chronopoulou M."/>
        </authorList>
    </citation>
    <scope>NUCLEOTIDE SEQUENCE</scope>
    <source>
        <tissue evidence="1">Whole organism</tissue>
    </source>
</reference>
<protein>
    <submittedName>
        <fullName evidence="1">Uncharacterized protein</fullName>
    </submittedName>
</protein>
<name>A0A0K2UB92_LEPSM</name>